<organism evidence="1 2">
    <name type="scientific">Listeria booriae</name>
    <dbReference type="NCBI Taxonomy" id="1552123"/>
    <lineage>
        <taxon>Bacteria</taxon>
        <taxon>Bacillati</taxon>
        <taxon>Bacillota</taxon>
        <taxon>Bacilli</taxon>
        <taxon>Bacillales</taxon>
        <taxon>Listeriaceae</taxon>
        <taxon>Listeria</taxon>
    </lineage>
</organism>
<evidence type="ECO:0000313" key="1">
    <source>
        <dbReference type="EMBL" id="MBC2239767.1"/>
    </source>
</evidence>
<reference evidence="1 2" key="1">
    <citation type="submission" date="2020-03" db="EMBL/GenBank/DDBJ databases">
        <title>Soil Listeria distribution.</title>
        <authorList>
            <person name="Liao J."/>
            <person name="Wiedmann M."/>
        </authorList>
    </citation>
    <scope>NUCLEOTIDE SEQUENCE [LARGE SCALE GENOMIC DNA]</scope>
    <source>
        <strain evidence="1 2">FSL L7-0149</strain>
    </source>
</reference>
<proteinExistence type="predicted"/>
<name>A0A842EPC2_9LIST</name>
<evidence type="ECO:0000313" key="2">
    <source>
        <dbReference type="Proteomes" id="UP000553016"/>
    </source>
</evidence>
<evidence type="ECO:0008006" key="3">
    <source>
        <dbReference type="Google" id="ProtNLM"/>
    </source>
</evidence>
<gene>
    <name evidence="1" type="ORF">HCB35_04715</name>
</gene>
<dbReference type="EMBL" id="JAARZA010000002">
    <property type="protein sequence ID" value="MBC2239767.1"/>
    <property type="molecule type" value="Genomic_DNA"/>
</dbReference>
<dbReference type="RefSeq" id="WP_185540174.1">
    <property type="nucleotide sequence ID" value="NZ_JAARZA010000002.1"/>
</dbReference>
<protein>
    <recommendedName>
        <fullName evidence="3">Phage portal protein</fullName>
    </recommendedName>
</protein>
<sequence>MGVWSRLTSFIQEKFSFLSSKGDSYDLTPKYLPMLPTNQRQWNEEAFLSLSWARGHVPKLHDKLMTAGTGNEIVTVGAEYIAGKPLTIKVVGLETEKDDGEDEKLTNILNEALRITKFDQVNVKAIELAGGGGVSALKIDIVNGKPHIRAIGINQFWVDFRDGLPHRFNFFQEIEMEYKSDVYYLVESREVLTTNVDGESKTGGYVTYSVQKISGGKVTPLASNKLPDEVNRFVANLNIQLNTPVALGIEGFGAYLIQNTPSNSRYPNLELGESDLSQCHDLLLGIDYTFTMYMRELEKTKTKVAASERLFSRKKNVVKGKDEWSFNPDEDYYMLFKGTLDAGATVKDMMQFLQGEFRDANYRETMEYFAQKAVSKAGYNPSTFNLGNREVKATEIWSLQDATVRKIEKKKRLIQNPYEQMLWDFLYLLMKLREGATLLSSDTRVIVEFPDPMAVNLNELSSTLNNMNSAVAMSVEEKVKLVHPKWEDDEVQKEVARIYLENMIGEVPDPEAIGGKETRGG</sequence>
<dbReference type="Proteomes" id="UP000553016">
    <property type="component" value="Unassembled WGS sequence"/>
</dbReference>
<dbReference type="AlphaFoldDB" id="A0A842EPC2"/>
<comment type="caution">
    <text evidence="1">The sequence shown here is derived from an EMBL/GenBank/DDBJ whole genome shotgun (WGS) entry which is preliminary data.</text>
</comment>
<accession>A0A842EPC2</accession>